<dbReference type="GO" id="GO:0016020">
    <property type="term" value="C:membrane"/>
    <property type="evidence" value="ECO:0007669"/>
    <property type="project" value="UniProtKB-SubCell"/>
</dbReference>
<dbReference type="PROSITE" id="PS01187">
    <property type="entry name" value="EGF_CA"/>
    <property type="match status" value="1"/>
</dbReference>
<dbReference type="PROSITE" id="PS00108">
    <property type="entry name" value="PROTEIN_KINASE_ST"/>
    <property type="match status" value="1"/>
</dbReference>
<reference evidence="13 14" key="2">
    <citation type="submission" date="2024-10" db="EMBL/GenBank/DDBJ databases">
        <authorList>
            <person name="Ryan C."/>
        </authorList>
    </citation>
    <scope>NUCLEOTIDE SEQUENCE [LARGE SCALE GENOMIC DNA]</scope>
</reference>
<evidence type="ECO:0000256" key="6">
    <source>
        <dbReference type="ARBA" id="ARBA00022741"/>
    </source>
</evidence>
<dbReference type="Pfam" id="PF00069">
    <property type="entry name" value="Pkinase"/>
    <property type="match status" value="1"/>
</dbReference>
<keyword evidence="14" id="KW-1185">Reference proteome</keyword>
<dbReference type="PANTHER" id="PTHR27005">
    <property type="entry name" value="WALL-ASSOCIATED RECEPTOR KINASE-LIKE 21"/>
    <property type="match status" value="1"/>
</dbReference>
<keyword evidence="10" id="KW-0812">Transmembrane</keyword>
<dbReference type="FunFam" id="3.30.200.20:FF:000459">
    <property type="entry name" value="Wall-associated receptor kinase-like 8"/>
    <property type="match status" value="1"/>
</dbReference>
<gene>
    <name evidence="13" type="ORF">URODEC1_LOCUS104727</name>
</gene>
<dbReference type="Gene3D" id="2.10.25.10">
    <property type="entry name" value="Laminin"/>
    <property type="match status" value="1"/>
</dbReference>
<dbReference type="PROSITE" id="PS51318">
    <property type="entry name" value="TAT"/>
    <property type="match status" value="1"/>
</dbReference>
<dbReference type="Pfam" id="PF13947">
    <property type="entry name" value="GUB_WAK_bind"/>
    <property type="match status" value="1"/>
</dbReference>
<keyword evidence="10" id="KW-0472">Membrane</keyword>
<keyword evidence="9" id="KW-0325">Glycoprotein</keyword>
<dbReference type="Pfam" id="PF07645">
    <property type="entry name" value="EGF_CA"/>
    <property type="match status" value="1"/>
</dbReference>
<keyword evidence="10" id="KW-1133">Transmembrane helix</keyword>
<proteinExistence type="predicted"/>
<evidence type="ECO:0000256" key="7">
    <source>
        <dbReference type="ARBA" id="ARBA00022840"/>
    </source>
</evidence>
<evidence type="ECO:0000256" key="3">
    <source>
        <dbReference type="ARBA" id="ARBA00022536"/>
    </source>
</evidence>
<dbReference type="GO" id="GO:0004674">
    <property type="term" value="F:protein serine/threonine kinase activity"/>
    <property type="evidence" value="ECO:0007669"/>
    <property type="project" value="UniProtKB-KW"/>
</dbReference>
<evidence type="ECO:0000256" key="2">
    <source>
        <dbReference type="ARBA" id="ARBA00022527"/>
    </source>
</evidence>
<reference evidence="14" key="1">
    <citation type="submission" date="2024-06" db="EMBL/GenBank/DDBJ databases">
        <authorList>
            <person name="Ryan C."/>
        </authorList>
    </citation>
    <scope>NUCLEOTIDE SEQUENCE [LARGE SCALE GENOMIC DNA]</scope>
</reference>
<dbReference type="CDD" id="cd00054">
    <property type="entry name" value="EGF_CA"/>
    <property type="match status" value="1"/>
</dbReference>
<dbReference type="SUPFAM" id="SSF56112">
    <property type="entry name" value="Protein kinase-like (PK-like)"/>
    <property type="match status" value="1"/>
</dbReference>
<dbReference type="EMBL" id="OZ075116">
    <property type="protein sequence ID" value="CAL5073633.1"/>
    <property type="molecule type" value="Genomic_DNA"/>
</dbReference>
<sequence length="771" mass="85564">MEFARRLLLIPAAWLLAAAGAAAADLPAARSPGCATRCGDIDVPYPFGLDPQCAINDGFLLNCSTVGRATKLFHGTLEVIRFSVPEGKAWLKTLMSSQCYDQATGNMSYSNAWLNISNLPYVLSADDNKVIVLGCRSLAYMLSDTVCFSLRPNLLFDFFKFFSRLVYMHLDIYDSCTSATHMHQYIIGCLSTCDEPLRNGSSCSSGNAGCCQADLPRGVQYYQSFFNDLYNTSEIWNKTPCNYVTVMESAAFNFSTTYLTSTVFYDTDDSRTPVVMEWGITKDTCQQAGINKTAYACVSDHSDCVDNDAGYRCRCTKGFEGNPYIVGGCSDINECLDNATYPCAGICENIPGSFTCACPRGKSMVNGICVKNQRSTWMAAVVGASVGLVALVIGITCAYLIRERRKLHRIKRRYFRQHGGLLLFEEMKSQQGVAFKIFSEEELKQATNNFDTQQVLGHGGQGTVYKGILKSGIEIAVKRCMTIDEQQKKEFGKEMLILSQINHKNIVKLLGCCLEVEVPMLVYEFIPNGTLSELIHRNHSGHISLDTRLRIAYESAEALAYLHTCASPPILHGDVKSTNILLDGDYTAKVSDFGASILAPNDKSQFVTVVQGTCGYLDPEYMQTYELTDKSDVYSFGVVLLELLTRKKAFNLEGPEHERSLSMRFLYAMKENGLEDILDFQIKNIENIEYLEEIADLARQCLEMSGMNRPSMKEVADKLGRLRKIMQHPWAHENPEELDRLLGEPSTVNSTGTTGNFSIAKKAAMGLESGR</sequence>
<comment type="subcellular location">
    <subcellularLocation>
        <location evidence="1">Membrane</location>
        <topology evidence="1">Single-pass type I membrane protein</topology>
    </subcellularLocation>
</comment>
<evidence type="ECO:0000256" key="11">
    <source>
        <dbReference type="SAM" id="SignalP"/>
    </source>
</evidence>
<dbReference type="FunFam" id="1.10.510.10:FF:000084">
    <property type="entry name" value="Wall-associated receptor kinase 2"/>
    <property type="match status" value="1"/>
</dbReference>
<keyword evidence="3" id="KW-0245">EGF-like domain</keyword>
<dbReference type="PROSITE" id="PS50011">
    <property type="entry name" value="PROTEIN_KINASE_DOM"/>
    <property type="match status" value="1"/>
</dbReference>
<dbReference type="PANTHER" id="PTHR27005:SF479">
    <property type="entry name" value="OS06G0706600 PROTEIN"/>
    <property type="match status" value="1"/>
</dbReference>
<dbReference type="InterPro" id="IPR045274">
    <property type="entry name" value="WAK-like"/>
</dbReference>
<dbReference type="InterPro" id="IPR011009">
    <property type="entry name" value="Kinase-like_dom_sf"/>
</dbReference>
<evidence type="ECO:0000256" key="5">
    <source>
        <dbReference type="ARBA" id="ARBA00022729"/>
    </source>
</evidence>
<dbReference type="Gene3D" id="3.30.200.20">
    <property type="entry name" value="Phosphorylase Kinase, domain 1"/>
    <property type="match status" value="1"/>
</dbReference>
<dbReference type="InterPro" id="IPR008271">
    <property type="entry name" value="Ser/Thr_kinase_AS"/>
</dbReference>
<keyword evidence="4" id="KW-0808">Transferase</keyword>
<feature type="transmembrane region" description="Helical" evidence="10">
    <location>
        <begin position="377"/>
        <end position="401"/>
    </location>
</feature>
<dbReference type="InterPro" id="IPR001881">
    <property type="entry name" value="EGF-like_Ca-bd_dom"/>
</dbReference>
<evidence type="ECO:0000313" key="14">
    <source>
        <dbReference type="Proteomes" id="UP001497457"/>
    </source>
</evidence>
<dbReference type="SMART" id="SM00179">
    <property type="entry name" value="EGF_CA"/>
    <property type="match status" value="2"/>
</dbReference>
<evidence type="ECO:0000256" key="8">
    <source>
        <dbReference type="ARBA" id="ARBA00023157"/>
    </source>
</evidence>
<evidence type="ECO:0000256" key="1">
    <source>
        <dbReference type="ARBA" id="ARBA00004479"/>
    </source>
</evidence>
<keyword evidence="5 11" id="KW-0732">Signal</keyword>
<keyword evidence="6" id="KW-0547">Nucleotide-binding</keyword>
<dbReference type="GO" id="GO:0005524">
    <property type="term" value="F:ATP binding"/>
    <property type="evidence" value="ECO:0007669"/>
    <property type="project" value="UniProtKB-KW"/>
</dbReference>
<dbReference type="InterPro" id="IPR000719">
    <property type="entry name" value="Prot_kinase_dom"/>
</dbReference>
<dbReference type="InterPro" id="IPR025287">
    <property type="entry name" value="WAK_GUB"/>
</dbReference>
<evidence type="ECO:0000256" key="4">
    <source>
        <dbReference type="ARBA" id="ARBA00022679"/>
    </source>
</evidence>
<dbReference type="SMART" id="SM00220">
    <property type="entry name" value="S_TKc"/>
    <property type="match status" value="1"/>
</dbReference>
<accession>A0ABC9FDL4</accession>
<dbReference type="InterPro" id="IPR018097">
    <property type="entry name" value="EGF_Ca-bd_CS"/>
</dbReference>
<keyword evidence="2" id="KW-0723">Serine/threonine-protein kinase</keyword>
<keyword evidence="8" id="KW-1015">Disulfide bond</keyword>
<dbReference type="Proteomes" id="UP001497457">
    <property type="component" value="Chromosome 6rd"/>
</dbReference>
<dbReference type="SMART" id="SM00181">
    <property type="entry name" value="EGF"/>
    <property type="match status" value="2"/>
</dbReference>
<organism evidence="13 14">
    <name type="scientific">Urochloa decumbens</name>
    <dbReference type="NCBI Taxonomy" id="240449"/>
    <lineage>
        <taxon>Eukaryota</taxon>
        <taxon>Viridiplantae</taxon>
        <taxon>Streptophyta</taxon>
        <taxon>Embryophyta</taxon>
        <taxon>Tracheophyta</taxon>
        <taxon>Spermatophyta</taxon>
        <taxon>Magnoliopsida</taxon>
        <taxon>Liliopsida</taxon>
        <taxon>Poales</taxon>
        <taxon>Poaceae</taxon>
        <taxon>PACMAD clade</taxon>
        <taxon>Panicoideae</taxon>
        <taxon>Panicodae</taxon>
        <taxon>Paniceae</taxon>
        <taxon>Melinidinae</taxon>
        <taxon>Urochloa</taxon>
    </lineage>
</organism>
<name>A0ABC9FDL4_9POAL</name>
<dbReference type="InterPro" id="IPR000742">
    <property type="entry name" value="EGF"/>
</dbReference>
<dbReference type="CDD" id="cd14066">
    <property type="entry name" value="STKc_IRAK"/>
    <property type="match status" value="1"/>
</dbReference>
<dbReference type="InterPro" id="IPR049883">
    <property type="entry name" value="NOTCH1_EGF-like"/>
</dbReference>
<evidence type="ECO:0000313" key="13">
    <source>
        <dbReference type="EMBL" id="CAL5073633.1"/>
    </source>
</evidence>
<keyword evidence="7" id="KW-0067">ATP-binding</keyword>
<feature type="domain" description="Protein kinase" evidence="12">
    <location>
        <begin position="450"/>
        <end position="731"/>
    </location>
</feature>
<feature type="signal peptide" evidence="11">
    <location>
        <begin position="1"/>
        <end position="23"/>
    </location>
</feature>
<feature type="chain" id="PRO_5044821908" description="Protein kinase domain-containing protein" evidence="11">
    <location>
        <begin position="24"/>
        <end position="771"/>
    </location>
</feature>
<dbReference type="Gene3D" id="1.10.510.10">
    <property type="entry name" value="Transferase(Phosphotransferase) domain 1"/>
    <property type="match status" value="1"/>
</dbReference>
<dbReference type="InterPro" id="IPR006311">
    <property type="entry name" value="TAT_signal"/>
</dbReference>
<evidence type="ECO:0000256" key="9">
    <source>
        <dbReference type="ARBA" id="ARBA00023180"/>
    </source>
</evidence>
<dbReference type="AlphaFoldDB" id="A0ABC9FDL4"/>
<keyword evidence="2" id="KW-0418">Kinase</keyword>
<evidence type="ECO:0000256" key="10">
    <source>
        <dbReference type="SAM" id="Phobius"/>
    </source>
</evidence>
<evidence type="ECO:0000259" key="12">
    <source>
        <dbReference type="PROSITE" id="PS50011"/>
    </source>
</evidence>
<protein>
    <recommendedName>
        <fullName evidence="12">Protein kinase domain-containing protein</fullName>
    </recommendedName>
</protein>
<dbReference type="SUPFAM" id="SSF57196">
    <property type="entry name" value="EGF/Laminin"/>
    <property type="match status" value="1"/>
</dbReference>